<comment type="caution">
    <text evidence="2">The sequence shown here is derived from an EMBL/GenBank/DDBJ whole genome shotgun (WGS) entry which is preliminary data.</text>
</comment>
<sequence>MPSTALHPCCAGHIYERSTVPRTSEEGSAITRISDVERTGGISFPSRRSHTGPTGSPPTQPAPTHEADGNPMKRSLKTQILRKAAVLVTALCAAASLYSVAAAPQETASSEHTATALANGPKKPNEWNSQG</sequence>
<dbReference type="EMBL" id="BMVC01000020">
    <property type="protein sequence ID" value="GHD13772.1"/>
    <property type="molecule type" value="Genomic_DNA"/>
</dbReference>
<evidence type="ECO:0000313" key="3">
    <source>
        <dbReference type="Proteomes" id="UP000638353"/>
    </source>
</evidence>
<gene>
    <name evidence="2" type="ORF">GCM10010334_72340</name>
</gene>
<dbReference type="AlphaFoldDB" id="A0A919CDU3"/>
<evidence type="ECO:0000313" key="2">
    <source>
        <dbReference type="EMBL" id="GHD13772.1"/>
    </source>
</evidence>
<name>A0A919CDU3_9ACTN</name>
<reference evidence="2" key="2">
    <citation type="submission" date="2020-09" db="EMBL/GenBank/DDBJ databases">
        <authorList>
            <person name="Sun Q."/>
            <person name="Ohkuma M."/>
        </authorList>
    </citation>
    <scope>NUCLEOTIDE SEQUENCE</scope>
    <source>
        <strain evidence="2">JCM 4637</strain>
    </source>
</reference>
<protein>
    <submittedName>
        <fullName evidence="2">Uncharacterized protein</fullName>
    </submittedName>
</protein>
<organism evidence="2 3">
    <name type="scientific">Streptomyces finlayi</name>
    <dbReference type="NCBI Taxonomy" id="67296"/>
    <lineage>
        <taxon>Bacteria</taxon>
        <taxon>Bacillati</taxon>
        <taxon>Actinomycetota</taxon>
        <taxon>Actinomycetes</taxon>
        <taxon>Kitasatosporales</taxon>
        <taxon>Streptomycetaceae</taxon>
        <taxon>Streptomyces</taxon>
    </lineage>
</organism>
<dbReference type="Proteomes" id="UP000638353">
    <property type="component" value="Unassembled WGS sequence"/>
</dbReference>
<feature type="region of interest" description="Disordered" evidence="1">
    <location>
        <begin position="20"/>
        <end position="75"/>
    </location>
</feature>
<evidence type="ECO:0000256" key="1">
    <source>
        <dbReference type="SAM" id="MobiDB-lite"/>
    </source>
</evidence>
<proteinExistence type="predicted"/>
<reference evidence="2" key="1">
    <citation type="journal article" date="2014" name="Int. J. Syst. Evol. Microbiol.">
        <title>Complete genome sequence of Corynebacterium casei LMG S-19264T (=DSM 44701T), isolated from a smear-ripened cheese.</title>
        <authorList>
            <consortium name="US DOE Joint Genome Institute (JGI-PGF)"/>
            <person name="Walter F."/>
            <person name="Albersmeier A."/>
            <person name="Kalinowski J."/>
            <person name="Ruckert C."/>
        </authorList>
    </citation>
    <scope>NUCLEOTIDE SEQUENCE</scope>
    <source>
        <strain evidence="2">JCM 4637</strain>
    </source>
</reference>
<feature type="region of interest" description="Disordered" evidence="1">
    <location>
        <begin position="103"/>
        <end position="131"/>
    </location>
</feature>
<accession>A0A919CDU3</accession>